<dbReference type="Gene3D" id="6.10.140.400">
    <property type="match status" value="2"/>
</dbReference>
<dbReference type="EMBL" id="NTFS01000041">
    <property type="protein sequence ID" value="PAX59679.1"/>
    <property type="molecule type" value="Genomic_DNA"/>
</dbReference>
<dbReference type="AlphaFoldDB" id="A0A2A2TMG0"/>
<reference evidence="1 2" key="1">
    <citation type="submission" date="2017-08" db="EMBL/GenBank/DDBJ databases">
        <title>Draft genome sequence of filamentous cyanobacterium Calothrix elsteri CCALA 953.</title>
        <authorList>
            <person name="Gagunashvili A.N."/>
            <person name="Elster J."/>
            <person name="Andresson O.S."/>
        </authorList>
    </citation>
    <scope>NUCLEOTIDE SEQUENCE [LARGE SCALE GENOMIC DNA]</scope>
    <source>
        <strain evidence="1 2">CCALA 953</strain>
    </source>
</reference>
<evidence type="ECO:0000313" key="2">
    <source>
        <dbReference type="Proteomes" id="UP000218238"/>
    </source>
</evidence>
<keyword evidence="2" id="KW-1185">Reference proteome</keyword>
<dbReference type="Proteomes" id="UP000218238">
    <property type="component" value="Unassembled WGS sequence"/>
</dbReference>
<sequence>MSNVELDANREERIKSEILVDAEDKEDRAMGWYYYLDDCLNFPFNAKWAKKGRKGIAPEKDVEVLGMATDEECLRDMLVEIVEVGGSDDDVEVAKLTDLQVLDADSDTQEALDDWYYWLARGYKF</sequence>
<protein>
    <submittedName>
        <fullName evidence="1">Calcium-binding protein</fullName>
    </submittedName>
</protein>
<dbReference type="OrthoDB" id="894072at2"/>
<proteinExistence type="predicted"/>
<accession>A0A2A2TMG0</accession>
<comment type="caution">
    <text evidence="1">The sequence shown here is derived from an EMBL/GenBank/DDBJ whole genome shotgun (WGS) entry which is preliminary data.</text>
</comment>
<dbReference type="Pfam" id="PF11535">
    <property type="entry name" value="Calci_bind_CcbP"/>
    <property type="match status" value="1"/>
</dbReference>
<dbReference type="RefSeq" id="WP_095720822.1">
    <property type="nucleotide sequence ID" value="NZ_NTFS01000041.1"/>
</dbReference>
<dbReference type="InterPro" id="IPR020994">
    <property type="entry name" value="Uncharacterised_Ca-bd_CcbP"/>
</dbReference>
<name>A0A2A2TMG0_9CYAN</name>
<evidence type="ECO:0000313" key="1">
    <source>
        <dbReference type="EMBL" id="PAX59679.1"/>
    </source>
</evidence>
<organism evidence="1 2">
    <name type="scientific">Brunnivagina elsteri CCALA 953</name>
    <dbReference type="NCBI Taxonomy" id="987040"/>
    <lineage>
        <taxon>Bacteria</taxon>
        <taxon>Bacillati</taxon>
        <taxon>Cyanobacteriota</taxon>
        <taxon>Cyanophyceae</taxon>
        <taxon>Nostocales</taxon>
        <taxon>Calotrichaceae</taxon>
        <taxon>Brunnivagina</taxon>
    </lineage>
</organism>
<gene>
    <name evidence="1" type="ORF">CK510_05970</name>
</gene>